<keyword evidence="1" id="KW-0175">Coiled coil</keyword>
<dbReference type="GO" id="GO:0005524">
    <property type="term" value="F:ATP binding"/>
    <property type="evidence" value="ECO:0007669"/>
    <property type="project" value="InterPro"/>
</dbReference>
<proteinExistence type="predicted"/>
<evidence type="ECO:0000256" key="2">
    <source>
        <dbReference type="SAM" id="MobiDB-lite"/>
    </source>
</evidence>
<feature type="coiled-coil region" evidence="1">
    <location>
        <begin position="184"/>
        <end position="232"/>
    </location>
</feature>
<accession>A0AAD2FSG8</accession>
<dbReference type="AlphaFoldDB" id="A0AAD2FSG8"/>
<comment type="caution">
    <text evidence="4">The sequence shown here is derived from an EMBL/GenBank/DDBJ whole genome shotgun (WGS) entry which is preliminary data.</text>
</comment>
<name>A0AAD2FSG8_9STRA</name>
<reference evidence="4" key="1">
    <citation type="submission" date="2023-08" db="EMBL/GenBank/DDBJ databases">
        <authorList>
            <person name="Audoor S."/>
            <person name="Bilcke G."/>
        </authorList>
    </citation>
    <scope>NUCLEOTIDE SEQUENCE</scope>
</reference>
<evidence type="ECO:0000313" key="4">
    <source>
        <dbReference type="EMBL" id="CAJ1951832.1"/>
    </source>
</evidence>
<protein>
    <recommendedName>
        <fullName evidence="3">Protein kinase domain-containing protein</fullName>
    </recommendedName>
</protein>
<evidence type="ECO:0000259" key="3">
    <source>
        <dbReference type="PROSITE" id="PS50011"/>
    </source>
</evidence>
<dbReference type="InterPro" id="IPR000719">
    <property type="entry name" value="Prot_kinase_dom"/>
</dbReference>
<feature type="compositionally biased region" description="Polar residues" evidence="2">
    <location>
        <begin position="150"/>
        <end position="160"/>
    </location>
</feature>
<feature type="region of interest" description="Disordered" evidence="2">
    <location>
        <begin position="150"/>
        <end position="177"/>
    </location>
</feature>
<dbReference type="InterPro" id="IPR011009">
    <property type="entry name" value="Kinase-like_dom_sf"/>
</dbReference>
<evidence type="ECO:0000313" key="5">
    <source>
        <dbReference type="Proteomes" id="UP001295423"/>
    </source>
</evidence>
<feature type="region of interest" description="Disordered" evidence="2">
    <location>
        <begin position="1"/>
        <end position="35"/>
    </location>
</feature>
<dbReference type="SUPFAM" id="SSF56112">
    <property type="entry name" value="Protein kinase-like (PK-like)"/>
    <property type="match status" value="1"/>
</dbReference>
<keyword evidence="5" id="KW-1185">Reference proteome</keyword>
<gene>
    <name evidence="4" type="ORF">CYCCA115_LOCUS13260</name>
</gene>
<dbReference type="GO" id="GO:0004672">
    <property type="term" value="F:protein kinase activity"/>
    <property type="evidence" value="ECO:0007669"/>
    <property type="project" value="InterPro"/>
</dbReference>
<dbReference type="EMBL" id="CAKOGP040001792">
    <property type="protein sequence ID" value="CAJ1951832.1"/>
    <property type="molecule type" value="Genomic_DNA"/>
</dbReference>
<feature type="region of interest" description="Disordered" evidence="2">
    <location>
        <begin position="278"/>
        <end position="298"/>
    </location>
</feature>
<feature type="compositionally biased region" description="Low complexity" evidence="2">
    <location>
        <begin position="1"/>
        <end position="14"/>
    </location>
</feature>
<dbReference type="Proteomes" id="UP001295423">
    <property type="component" value="Unassembled WGS sequence"/>
</dbReference>
<sequence length="881" mass="100852">MASAHDSANDNANATTGHPHDGKYHAIESMPHSPSTFDNWKHRQEYWEKLRSEEIPLEHFEVGHLQSALGIKLDANNDHPFVQFMWDHKLQIEKLQAKAKELAVRLETLQVEQTNFDQELQAKAKELAVRHETLQVEQTNLDQELISLNTGSSHDTTFDSGGTGQKRNLEEVLNEDPVTEDNKLLQERLERETLEEKRRNLESQRRCLESQRRCLESQRRCLESQRRLLEEKRLGLEPKRRLLEVDVISHINKVYHSHWRVWHRLAWYSENCCNEMTTNSQSTGNSSMDSYDSRVPREAPEKSPIIGVVVDMHDLLKDLKTEATNWTDDKEAQYLKKLEVLAKYFLQLLDLDEASADTGGDEAANKVKGTVTKILDPKFLDLSSPPKCDEKLNIRGLKENASVHPILHAIIYRVLGVVGLRELYMSKEHKTRSKIQDEKEHGVDFLVDEMQEQLIHFLPRMIEAAVEVKRCGRNDKKDKELFDCAVKRVIGKSAERLWGELNFLGIGVDCDLYGVAVSLSKISLIKASLQHVGTEQVEVTFIKTEPVALLTQEGLQLLALALSSAHSVNQFQAKHGDANIKTKVPGCGIEGEMTQISIGDWLGFGSFGEVYKVERIKPLIDSNAGYTQGCQDYFIKIPIFQRTITSLQDEAKVLRRLNQADQGHGIVPNIPSCKAATFFDFELNGFVGKTYGLLLNGIIGKRASAFDWKAECYKQHLPFVMEKVHDTLLAAHERCVYHLDVRSCNIIVAPKDFTGKSPGYMDVLLIDWSISIADDADFSFRGYDAYAHKGILDAKRTDERTKPKPEYDWASLLYTFYYLHEGEIPWQVWDSDDSRWLCDTDMREKMVLQWWKQKVQHQWEADHSLVQKLAPLLLEEKRPPS</sequence>
<feature type="domain" description="Protein kinase" evidence="3">
    <location>
        <begin position="596"/>
        <end position="881"/>
    </location>
</feature>
<evidence type="ECO:0000256" key="1">
    <source>
        <dbReference type="SAM" id="Coils"/>
    </source>
</evidence>
<feature type="compositionally biased region" description="Polar residues" evidence="2">
    <location>
        <begin position="278"/>
        <end position="290"/>
    </location>
</feature>
<dbReference type="PROSITE" id="PS50011">
    <property type="entry name" value="PROTEIN_KINASE_DOM"/>
    <property type="match status" value="1"/>
</dbReference>
<dbReference type="Gene3D" id="1.10.510.10">
    <property type="entry name" value="Transferase(Phosphotransferase) domain 1"/>
    <property type="match status" value="1"/>
</dbReference>
<organism evidence="4 5">
    <name type="scientific">Cylindrotheca closterium</name>
    <dbReference type="NCBI Taxonomy" id="2856"/>
    <lineage>
        <taxon>Eukaryota</taxon>
        <taxon>Sar</taxon>
        <taxon>Stramenopiles</taxon>
        <taxon>Ochrophyta</taxon>
        <taxon>Bacillariophyta</taxon>
        <taxon>Bacillariophyceae</taxon>
        <taxon>Bacillariophycidae</taxon>
        <taxon>Bacillariales</taxon>
        <taxon>Bacillariaceae</taxon>
        <taxon>Cylindrotheca</taxon>
    </lineage>
</organism>